<evidence type="ECO:0008006" key="4">
    <source>
        <dbReference type="Google" id="ProtNLM"/>
    </source>
</evidence>
<accession>A0A5J4Z6L6</accession>
<keyword evidence="3" id="KW-1185">Reference proteome</keyword>
<organism evidence="2 3">
    <name type="scientific">Porphyridium purpureum</name>
    <name type="common">Red alga</name>
    <name type="synonym">Porphyridium cruentum</name>
    <dbReference type="NCBI Taxonomy" id="35688"/>
    <lineage>
        <taxon>Eukaryota</taxon>
        <taxon>Rhodophyta</taxon>
        <taxon>Bangiophyceae</taxon>
        <taxon>Porphyridiales</taxon>
        <taxon>Porphyridiaceae</taxon>
        <taxon>Porphyridium</taxon>
    </lineage>
</organism>
<dbReference type="InterPro" id="IPR051491">
    <property type="entry name" value="Recombinase/Transposase-rel"/>
</dbReference>
<dbReference type="OrthoDB" id="2413960at2759"/>
<dbReference type="PANTHER" id="PTHR36172">
    <property type="match status" value="1"/>
</dbReference>
<dbReference type="PANTHER" id="PTHR36172:SF1">
    <property type="entry name" value="RESOLVASE-RELATED"/>
    <property type="match status" value="1"/>
</dbReference>
<feature type="compositionally biased region" description="Low complexity" evidence="1">
    <location>
        <begin position="375"/>
        <end position="387"/>
    </location>
</feature>
<dbReference type="Proteomes" id="UP000324585">
    <property type="component" value="Unassembled WGS sequence"/>
</dbReference>
<evidence type="ECO:0000313" key="2">
    <source>
        <dbReference type="EMBL" id="KAA8499336.1"/>
    </source>
</evidence>
<dbReference type="EMBL" id="VRMN01000001">
    <property type="protein sequence ID" value="KAA8499336.1"/>
    <property type="molecule type" value="Genomic_DNA"/>
</dbReference>
<reference evidence="3" key="1">
    <citation type="journal article" date="2019" name="Nat. Commun.">
        <title>Expansion of phycobilisome linker gene families in mesophilic red algae.</title>
        <authorList>
            <person name="Lee J."/>
            <person name="Kim D."/>
            <person name="Bhattacharya D."/>
            <person name="Yoon H.S."/>
        </authorList>
    </citation>
    <scope>NUCLEOTIDE SEQUENCE [LARGE SCALE GENOMIC DNA]</scope>
    <source>
        <strain evidence="3">CCMP 1328</strain>
    </source>
</reference>
<evidence type="ECO:0000256" key="1">
    <source>
        <dbReference type="SAM" id="MobiDB-lite"/>
    </source>
</evidence>
<dbReference type="AlphaFoldDB" id="A0A5J4Z6L6"/>
<feature type="region of interest" description="Disordered" evidence="1">
    <location>
        <begin position="364"/>
        <end position="402"/>
    </location>
</feature>
<comment type="caution">
    <text evidence="2">The sequence shown here is derived from an EMBL/GenBank/DDBJ whole genome shotgun (WGS) entry which is preliminary data.</text>
</comment>
<gene>
    <name evidence="2" type="ORF">FVE85_6921</name>
</gene>
<sequence length="538" mass="59533">MRRRRVLSQDARTSARVTRARTRAASGAAQGTSGAAGKASAAAGESQNEAAPIPERRSAGRRRASTAGDREEVMPFWSEAMAAMSALMWSPTAATSKEFADGVFCSRAKSTWFRVRGKEAVADRHVPVTSSVLPAAWPRTSVGEQLPELRVSAEGLLQLPSGKEIEAVEKQLGEYVVASKVKVNTVSRVDQQRILQLFGAARWTYNHCVALLNSPEADADRRSGGNTVNWVQYLRFRVVNNGSDHGAANPWLRSIPFGIRDGACADAIAAFQACRSNMAAENASHFRLGFRSRKAHKSESIYIRKQWVEQHADSIVLSVPWAAPMRLWTGRGVGVSRGPFEMDCRLQRTPTNKLYLCTPHRYIPPGLGPEPPPQQEQEQQEQQEQQQSPAPHTAKNQGQRDAQVRVVALDPSVRTFQTLFDPGRSRAISVGVGDIGRIFRLCKCLDNLKSKISTAENARRRYALRRAEPHAAHANANAYATWWMRSTSRSPHSLCASMTSSFCPRSQYPIWCAVVTARFVPRQRVKWSPGDTFVSKDE</sequence>
<proteinExistence type="predicted"/>
<feature type="compositionally biased region" description="Polar residues" evidence="1">
    <location>
        <begin position="388"/>
        <end position="400"/>
    </location>
</feature>
<feature type="compositionally biased region" description="Low complexity" evidence="1">
    <location>
        <begin position="11"/>
        <end position="44"/>
    </location>
</feature>
<protein>
    <recommendedName>
        <fullName evidence="4">Transposase putative helix-turn-helix domain-containing protein</fullName>
    </recommendedName>
</protein>
<feature type="region of interest" description="Disordered" evidence="1">
    <location>
        <begin position="1"/>
        <end position="71"/>
    </location>
</feature>
<name>A0A5J4Z6L6_PORPP</name>
<evidence type="ECO:0000313" key="3">
    <source>
        <dbReference type="Proteomes" id="UP000324585"/>
    </source>
</evidence>